<keyword evidence="4 6" id="KW-0378">Hydrolase</keyword>
<dbReference type="RefSeq" id="WP_341598294.1">
    <property type="nucleotide sequence ID" value="NZ_JBAKAZ010000043.1"/>
</dbReference>
<sequence length="307" mass="34045">MKDVNFKTVFNDIFIELQPLENKGVAASYIPELAKIDPDKLGIHLVHLDKGDFYQGDSQERFSIQSISKVFSLTLAMRIMGGKLWSRVGVEPSGTAFNSLIQLELENGIPRNPFINAGAIVICDVLMSYLSNPKVDLLNFIRKIANNPNLQYNKKVAESEKRTGDRNKALIYLMRDFGNIHNDVEDVLDLYFYLCSIEMNCCELAHSFMFLVTGGVDLASGEVIVTPGQAKRINAVMQLCGFYDEAGEFAFKVGLPGKSGVGGGIVALHPGKYAVAVWSPRLNRKGNSYMGMQVLELLTTKMQDSIF</sequence>
<dbReference type="InterPro" id="IPR012338">
    <property type="entry name" value="Beta-lactam/transpept-like"/>
</dbReference>
<name>A0ABU9GSH8_9GAMM</name>
<comment type="subunit">
    <text evidence="2 6">Homotetramer.</text>
</comment>
<dbReference type="PANTHER" id="PTHR12544:SF29">
    <property type="entry name" value="GLUTAMINASE"/>
    <property type="match status" value="1"/>
</dbReference>
<evidence type="ECO:0000313" key="8">
    <source>
        <dbReference type="Proteomes" id="UP001369082"/>
    </source>
</evidence>
<dbReference type="NCBIfam" id="NF002133">
    <property type="entry name" value="PRK00971.1-2"/>
    <property type="match status" value="1"/>
</dbReference>
<dbReference type="EC" id="3.5.1.2" evidence="3 6"/>
<feature type="binding site" evidence="6">
    <location>
        <position position="191"/>
    </location>
    <ligand>
        <name>substrate</name>
    </ligand>
</feature>
<dbReference type="SUPFAM" id="SSF56601">
    <property type="entry name" value="beta-lactamase/transpeptidase-like"/>
    <property type="match status" value="1"/>
</dbReference>
<evidence type="ECO:0000256" key="2">
    <source>
        <dbReference type="ARBA" id="ARBA00011881"/>
    </source>
</evidence>
<dbReference type="Proteomes" id="UP001369082">
    <property type="component" value="Unassembled WGS sequence"/>
</dbReference>
<evidence type="ECO:0000256" key="1">
    <source>
        <dbReference type="ARBA" id="ARBA00011076"/>
    </source>
</evidence>
<accession>A0ABU9GSH8</accession>
<gene>
    <name evidence="6" type="primary">glsA</name>
    <name evidence="7" type="ORF">V6256_11165</name>
</gene>
<keyword evidence="6" id="KW-0007">Acetylation</keyword>
<protein>
    <recommendedName>
        <fullName evidence="3 6">Glutaminase</fullName>
        <ecNumber evidence="3 6">3.5.1.2</ecNumber>
    </recommendedName>
</protein>
<dbReference type="GO" id="GO:0004359">
    <property type="term" value="F:glutaminase activity"/>
    <property type="evidence" value="ECO:0007669"/>
    <property type="project" value="UniProtKB-EC"/>
</dbReference>
<dbReference type="NCBIfam" id="NF002132">
    <property type="entry name" value="PRK00971.1-1"/>
    <property type="match status" value="1"/>
</dbReference>
<dbReference type="Pfam" id="PF04960">
    <property type="entry name" value="Glutaminase"/>
    <property type="match status" value="1"/>
</dbReference>
<comment type="caution">
    <text evidence="7">The sequence shown here is derived from an EMBL/GenBank/DDBJ whole genome shotgun (WGS) entry which is preliminary data.</text>
</comment>
<dbReference type="NCBIfam" id="TIGR03814">
    <property type="entry name" value="Gln_ase"/>
    <property type="match status" value="1"/>
</dbReference>
<evidence type="ECO:0000256" key="5">
    <source>
        <dbReference type="ARBA" id="ARBA00049534"/>
    </source>
</evidence>
<feature type="binding site" evidence="6">
    <location>
        <position position="243"/>
    </location>
    <ligand>
        <name>substrate</name>
    </ligand>
</feature>
<feature type="binding site" evidence="6">
    <location>
        <position position="66"/>
    </location>
    <ligand>
        <name>substrate</name>
    </ligand>
</feature>
<evidence type="ECO:0000256" key="4">
    <source>
        <dbReference type="ARBA" id="ARBA00022801"/>
    </source>
</evidence>
<evidence type="ECO:0000256" key="3">
    <source>
        <dbReference type="ARBA" id="ARBA00012918"/>
    </source>
</evidence>
<comment type="catalytic activity">
    <reaction evidence="5 6">
        <text>L-glutamine + H2O = L-glutamate + NH4(+)</text>
        <dbReference type="Rhea" id="RHEA:15889"/>
        <dbReference type="ChEBI" id="CHEBI:15377"/>
        <dbReference type="ChEBI" id="CHEBI:28938"/>
        <dbReference type="ChEBI" id="CHEBI:29985"/>
        <dbReference type="ChEBI" id="CHEBI:58359"/>
        <dbReference type="EC" id="3.5.1.2"/>
    </reaction>
</comment>
<feature type="binding site" evidence="6">
    <location>
        <position position="261"/>
    </location>
    <ligand>
        <name>substrate</name>
    </ligand>
</feature>
<keyword evidence="8" id="KW-1185">Reference proteome</keyword>
<dbReference type="EMBL" id="JBAKAZ010000043">
    <property type="protein sequence ID" value="MEL0630164.1"/>
    <property type="molecule type" value="Genomic_DNA"/>
</dbReference>
<feature type="binding site" evidence="6">
    <location>
        <position position="116"/>
    </location>
    <ligand>
        <name>substrate</name>
    </ligand>
</feature>
<dbReference type="HAMAP" id="MF_00313">
    <property type="entry name" value="Glutaminase"/>
    <property type="match status" value="1"/>
</dbReference>
<proteinExistence type="inferred from homology"/>
<reference evidence="7 8" key="1">
    <citation type="submission" date="2024-02" db="EMBL/GenBank/DDBJ databases">
        <title>Bacteria isolated from the canopy kelp, Nereocystis luetkeana.</title>
        <authorList>
            <person name="Pfister C.A."/>
            <person name="Younker I.T."/>
            <person name="Light S.H."/>
        </authorList>
    </citation>
    <scope>NUCLEOTIDE SEQUENCE [LARGE SCALE GENOMIC DNA]</scope>
    <source>
        <strain evidence="7 8">TI.1.05</strain>
    </source>
</reference>
<dbReference type="InterPro" id="IPR015868">
    <property type="entry name" value="Glutaminase"/>
</dbReference>
<organism evidence="7 8">
    <name type="scientific">Psychromonas aquatilis</name>
    <dbReference type="NCBI Taxonomy" id="2005072"/>
    <lineage>
        <taxon>Bacteria</taxon>
        <taxon>Pseudomonadati</taxon>
        <taxon>Pseudomonadota</taxon>
        <taxon>Gammaproteobacteria</taxon>
        <taxon>Alteromonadales</taxon>
        <taxon>Psychromonadaceae</taxon>
        <taxon>Psychromonas</taxon>
    </lineage>
</organism>
<feature type="binding site" evidence="6">
    <location>
        <position position="167"/>
    </location>
    <ligand>
        <name>substrate</name>
    </ligand>
</feature>
<evidence type="ECO:0000313" key="7">
    <source>
        <dbReference type="EMBL" id="MEL0630164.1"/>
    </source>
</evidence>
<comment type="similarity">
    <text evidence="1 6">Belongs to the glutaminase family.</text>
</comment>
<evidence type="ECO:0000256" key="6">
    <source>
        <dbReference type="HAMAP-Rule" id="MF_00313"/>
    </source>
</evidence>
<feature type="binding site" evidence="6">
    <location>
        <position position="160"/>
    </location>
    <ligand>
        <name>substrate</name>
    </ligand>
</feature>
<dbReference type="PANTHER" id="PTHR12544">
    <property type="entry name" value="GLUTAMINASE"/>
    <property type="match status" value="1"/>
</dbReference>
<dbReference type="Gene3D" id="3.40.710.10">
    <property type="entry name" value="DD-peptidase/beta-lactamase superfamily"/>
    <property type="match status" value="1"/>
</dbReference>